<name>A0ABS8T1W9_DATST</name>
<evidence type="ECO:0000313" key="2">
    <source>
        <dbReference type="EMBL" id="MCD7464537.1"/>
    </source>
</evidence>
<comment type="caution">
    <text evidence="2">The sequence shown here is derived from an EMBL/GenBank/DDBJ whole genome shotgun (WGS) entry which is preliminary data.</text>
</comment>
<evidence type="ECO:0000256" key="1">
    <source>
        <dbReference type="SAM" id="MobiDB-lite"/>
    </source>
</evidence>
<feature type="compositionally biased region" description="Low complexity" evidence="1">
    <location>
        <begin position="1"/>
        <end position="15"/>
    </location>
</feature>
<dbReference type="Proteomes" id="UP000823775">
    <property type="component" value="Unassembled WGS sequence"/>
</dbReference>
<reference evidence="2 3" key="1">
    <citation type="journal article" date="2021" name="BMC Genomics">
        <title>Datura genome reveals duplications of psychoactive alkaloid biosynthetic genes and high mutation rate following tissue culture.</title>
        <authorList>
            <person name="Rajewski A."/>
            <person name="Carter-House D."/>
            <person name="Stajich J."/>
            <person name="Litt A."/>
        </authorList>
    </citation>
    <scope>NUCLEOTIDE SEQUENCE [LARGE SCALE GENOMIC DNA]</scope>
    <source>
        <strain evidence="2">AR-01</strain>
    </source>
</reference>
<feature type="region of interest" description="Disordered" evidence="1">
    <location>
        <begin position="1"/>
        <end position="77"/>
    </location>
</feature>
<proteinExistence type="predicted"/>
<protein>
    <submittedName>
        <fullName evidence="2">Uncharacterized protein</fullName>
    </submittedName>
</protein>
<evidence type="ECO:0000313" key="3">
    <source>
        <dbReference type="Proteomes" id="UP000823775"/>
    </source>
</evidence>
<dbReference type="EMBL" id="JACEIK010000974">
    <property type="protein sequence ID" value="MCD7464537.1"/>
    <property type="molecule type" value="Genomic_DNA"/>
</dbReference>
<organism evidence="2 3">
    <name type="scientific">Datura stramonium</name>
    <name type="common">Jimsonweed</name>
    <name type="synonym">Common thornapple</name>
    <dbReference type="NCBI Taxonomy" id="4076"/>
    <lineage>
        <taxon>Eukaryota</taxon>
        <taxon>Viridiplantae</taxon>
        <taxon>Streptophyta</taxon>
        <taxon>Embryophyta</taxon>
        <taxon>Tracheophyta</taxon>
        <taxon>Spermatophyta</taxon>
        <taxon>Magnoliopsida</taxon>
        <taxon>eudicotyledons</taxon>
        <taxon>Gunneridae</taxon>
        <taxon>Pentapetalae</taxon>
        <taxon>asterids</taxon>
        <taxon>lamiids</taxon>
        <taxon>Solanales</taxon>
        <taxon>Solanaceae</taxon>
        <taxon>Solanoideae</taxon>
        <taxon>Datureae</taxon>
        <taxon>Datura</taxon>
    </lineage>
</organism>
<sequence>MANNNKQLNVNQDNDSSPLNDDQEPFDPQREQTSKLLVKNGNQRIARSCSPNNMDDCENDGQRNGANDGSLVPVNGAPIRSRGLHFVVQNGSGAETQSRVDRD</sequence>
<gene>
    <name evidence="2" type="ORF">HAX54_052953</name>
</gene>
<feature type="compositionally biased region" description="Polar residues" evidence="1">
    <location>
        <begin position="40"/>
        <end position="53"/>
    </location>
</feature>
<keyword evidence="3" id="KW-1185">Reference proteome</keyword>
<accession>A0ABS8T1W9</accession>